<protein>
    <submittedName>
        <fullName evidence="1">Uncharacterized protein</fullName>
    </submittedName>
</protein>
<accession>A0A0H5SET2</accession>
<reference evidence="1 2" key="1">
    <citation type="submission" date="2015-06" db="EMBL/GenBank/DDBJ databases">
        <authorList>
            <person name="Wibberg Daniel"/>
        </authorList>
    </citation>
    <scope>NUCLEOTIDE SEQUENCE [LARGE SCALE GENOMIC DNA]</scope>
    <source>
        <strain evidence="1 2">T3/55T</strain>
    </source>
</reference>
<proteinExistence type="predicted"/>
<dbReference type="Proteomes" id="UP000236497">
    <property type="component" value="Unassembled WGS sequence"/>
</dbReference>
<evidence type="ECO:0000313" key="1">
    <source>
        <dbReference type="EMBL" id="CRZ33530.1"/>
    </source>
</evidence>
<name>A0A0H5SET2_HERHM</name>
<dbReference type="EMBL" id="CVTD020000008">
    <property type="protein sequence ID" value="CRZ33530.1"/>
    <property type="molecule type" value="Genomic_DNA"/>
</dbReference>
<dbReference type="RefSeq" id="WP_278320027.1">
    <property type="nucleotide sequence ID" value="NZ_CVTD020000008.1"/>
</dbReference>
<dbReference type="AlphaFoldDB" id="A0A0H5SET2"/>
<keyword evidence="2" id="KW-1185">Reference proteome</keyword>
<evidence type="ECO:0000313" key="2">
    <source>
        <dbReference type="Proteomes" id="UP000236497"/>
    </source>
</evidence>
<sequence length="42" mass="5120">MNSFYHRGNIELSNEEKNNLYRISYISLKQKEMRNLELSDLK</sequence>
<gene>
    <name evidence="1" type="ORF">HHT355_0320</name>
</gene>
<organism evidence="1 2">
    <name type="scientific">Herbinix hemicellulosilytica</name>
    <dbReference type="NCBI Taxonomy" id="1564487"/>
    <lineage>
        <taxon>Bacteria</taxon>
        <taxon>Bacillati</taxon>
        <taxon>Bacillota</taxon>
        <taxon>Clostridia</taxon>
        <taxon>Lachnospirales</taxon>
        <taxon>Lachnospiraceae</taxon>
        <taxon>Herbinix</taxon>
    </lineage>
</organism>